<dbReference type="Pfam" id="PF08902">
    <property type="entry name" value="DUF1848"/>
    <property type="match status" value="1"/>
</dbReference>
<gene>
    <name evidence="1" type="ORF">BN587_00469</name>
</gene>
<evidence type="ECO:0000313" key="1">
    <source>
        <dbReference type="EMBL" id="CDD11382.1"/>
    </source>
</evidence>
<dbReference type="InterPro" id="IPR014998">
    <property type="entry name" value="DUF1848"/>
</dbReference>
<name>R6XYS9_9FIRM</name>
<protein>
    <recommendedName>
        <fullName evidence="3">DUF1848 domain-containing protein</fullName>
    </recommendedName>
</protein>
<dbReference type="EMBL" id="CBGL010000087">
    <property type="protein sequence ID" value="CDD11382.1"/>
    <property type="molecule type" value="Genomic_DNA"/>
</dbReference>
<comment type="caution">
    <text evidence="1">The sequence shown here is derived from an EMBL/GenBank/DDBJ whole genome shotgun (WGS) entry which is preliminary data.</text>
</comment>
<evidence type="ECO:0008006" key="3">
    <source>
        <dbReference type="Google" id="ProtNLM"/>
    </source>
</evidence>
<organism evidence="1 2">
    <name type="scientific">Phascolarctobacterium succinatutens CAG:287</name>
    <dbReference type="NCBI Taxonomy" id="1263101"/>
    <lineage>
        <taxon>Bacteria</taxon>
        <taxon>Bacillati</taxon>
        <taxon>Bacillota</taxon>
        <taxon>Negativicutes</taxon>
        <taxon>Acidaminococcales</taxon>
        <taxon>Acidaminococcaceae</taxon>
        <taxon>Phascolarctobacterium</taxon>
    </lineage>
</organism>
<sequence length="312" mass="35770">MIISASRRTDIPTYYSDWFMQRIKEGYVLARNPMNAHQVSRISLNPEVVDGIVFWTKNPLPMLDKLPLLKDYMYYFQFTLNGYEQDVEAGVPPKDKFIVPGFQRLSDMLGPERVIWRYDPILLNNKYTFNYHVQRFAELAKQLAPYTKQCTISFLDMYAKTERNMQGLAVQPWSLEQMDAMAKALAEIAHSYGLELATCAEGIELDKYGIKHAHCIDGGLFEKLLGCPMKVGKDKNQRQECGCVASVDIGAYNTCRNGCRYCYANFNNAMVQKNRQQHHPGSALLLGEVGEEDRITERKMQSCLERQQGLFA</sequence>
<reference evidence="1" key="1">
    <citation type="submission" date="2012-11" db="EMBL/GenBank/DDBJ databases">
        <title>Dependencies among metagenomic species, viruses, plasmids and units of genetic variation.</title>
        <authorList>
            <person name="Nielsen H.B."/>
            <person name="Almeida M."/>
            <person name="Juncker A.S."/>
            <person name="Rasmussen S."/>
            <person name="Li J."/>
            <person name="Sunagawa S."/>
            <person name="Plichta D."/>
            <person name="Gautier L."/>
            <person name="Le Chatelier E."/>
            <person name="Peletier E."/>
            <person name="Bonde I."/>
            <person name="Nielsen T."/>
            <person name="Manichanh C."/>
            <person name="Arumugam M."/>
            <person name="Batto J."/>
            <person name="Santos M.B.Q.D."/>
            <person name="Blom N."/>
            <person name="Borruel N."/>
            <person name="Burgdorf K.S."/>
            <person name="Boumezbeur F."/>
            <person name="Casellas F."/>
            <person name="Dore J."/>
            <person name="Guarner F."/>
            <person name="Hansen T."/>
            <person name="Hildebrand F."/>
            <person name="Kaas R.S."/>
            <person name="Kennedy S."/>
            <person name="Kristiansen K."/>
            <person name="Kultima J.R."/>
            <person name="Leonard P."/>
            <person name="Levenez F."/>
            <person name="Lund O."/>
            <person name="Moumen B."/>
            <person name="Le Paslier D."/>
            <person name="Pons N."/>
            <person name="Pedersen O."/>
            <person name="Prifti E."/>
            <person name="Qin J."/>
            <person name="Raes J."/>
            <person name="Tap J."/>
            <person name="Tims S."/>
            <person name="Ussery D.W."/>
            <person name="Yamada T."/>
            <person name="MetaHit consortium"/>
            <person name="Renault P."/>
            <person name="Sicheritz-Ponten T."/>
            <person name="Bork P."/>
            <person name="Wang J."/>
            <person name="Brunak S."/>
            <person name="Ehrlich S.D."/>
        </authorList>
    </citation>
    <scope>NUCLEOTIDE SEQUENCE [LARGE SCALE GENOMIC DNA]</scope>
</reference>
<dbReference type="HOGENOM" id="CLU_069130_0_0_9"/>
<dbReference type="Proteomes" id="UP000014937">
    <property type="component" value="Unassembled WGS sequence"/>
</dbReference>
<evidence type="ECO:0000313" key="2">
    <source>
        <dbReference type="Proteomes" id="UP000014937"/>
    </source>
</evidence>
<proteinExistence type="predicted"/>
<dbReference type="AlphaFoldDB" id="R6XYS9"/>
<accession>R6XYS9</accession>
<dbReference type="RefSeq" id="WP_021719560.1">
    <property type="nucleotide sequence ID" value="NZ_FR892770.1"/>
</dbReference>